<dbReference type="EC" id="3.1.3.27" evidence="3"/>
<dbReference type="EMBL" id="SJPO01000010">
    <property type="protein sequence ID" value="TWT73597.1"/>
    <property type="molecule type" value="Genomic_DNA"/>
</dbReference>
<name>A0A5C5YD08_9BACT</name>
<dbReference type="InterPro" id="IPR007686">
    <property type="entry name" value="YutG/PgpA"/>
</dbReference>
<dbReference type="AlphaFoldDB" id="A0A5C5YD08"/>
<dbReference type="PANTHER" id="PTHR36305:SF1">
    <property type="entry name" value="PHOSPHATIDYLGLYCEROPHOSPHATASE A"/>
    <property type="match status" value="1"/>
</dbReference>
<dbReference type="InterPro" id="IPR036681">
    <property type="entry name" value="PgpA-like_sf"/>
</dbReference>
<dbReference type="RefSeq" id="WP_146590070.1">
    <property type="nucleotide sequence ID" value="NZ_SJPO01000010.1"/>
</dbReference>
<accession>A0A5C5YD08</accession>
<feature type="transmembrane region" description="Helical" evidence="1">
    <location>
        <begin position="12"/>
        <end position="39"/>
    </location>
</feature>
<evidence type="ECO:0000259" key="2">
    <source>
        <dbReference type="Pfam" id="PF04608"/>
    </source>
</evidence>
<protein>
    <submittedName>
        <fullName evidence="3">Phosphatidylglycerophosphatase A</fullName>
        <ecNumber evidence="3">3.1.3.27</ecNumber>
    </submittedName>
</protein>
<dbReference type="SUPFAM" id="SSF101307">
    <property type="entry name" value="YutG-like"/>
    <property type="match status" value="1"/>
</dbReference>
<keyword evidence="1" id="KW-1133">Transmembrane helix</keyword>
<dbReference type="GO" id="GO:0006629">
    <property type="term" value="P:lipid metabolic process"/>
    <property type="evidence" value="ECO:0007669"/>
    <property type="project" value="InterPro"/>
</dbReference>
<feature type="transmembrane region" description="Helical" evidence="1">
    <location>
        <begin position="143"/>
        <end position="160"/>
    </location>
</feature>
<organism evidence="3 4">
    <name type="scientific">Posidoniimonas polymericola</name>
    <dbReference type="NCBI Taxonomy" id="2528002"/>
    <lineage>
        <taxon>Bacteria</taxon>
        <taxon>Pseudomonadati</taxon>
        <taxon>Planctomycetota</taxon>
        <taxon>Planctomycetia</taxon>
        <taxon>Pirellulales</taxon>
        <taxon>Lacipirellulaceae</taxon>
        <taxon>Posidoniimonas</taxon>
    </lineage>
</organism>
<dbReference type="CDD" id="cd06971">
    <property type="entry name" value="PgpA"/>
    <property type="match status" value="1"/>
</dbReference>
<evidence type="ECO:0000256" key="1">
    <source>
        <dbReference type="SAM" id="Phobius"/>
    </source>
</evidence>
<feature type="transmembrane region" description="Helical" evidence="1">
    <location>
        <begin position="51"/>
        <end position="72"/>
    </location>
</feature>
<evidence type="ECO:0000313" key="4">
    <source>
        <dbReference type="Proteomes" id="UP000318478"/>
    </source>
</evidence>
<reference evidence="3 4" key="1">
    <citation type="submission" date="2019-02" db="EMBL/GenBank/DDBJ databases">
        <title>Deep-cultivation of Planctomycetes and their phenomic and genomic characterization uncovers novel biology.</title>
        <authorList>
            <person name="Wiegand S."/>
            <person name="Jogler M."/>
            <person name="Boedeker C."/>
            <person name="Pinto D."/>
            <person name="Vollmers J."/>
            <person name="Rivas-Marin E."/>
            <person name="Kohn T."/>
            <person name="Peeters S.H."/>
            <person name="Heuer A."/>
            <person name="Rast P."/>
            <person name="Oberbeckmann S."/>
            <person name="Bunk B."/>
            <person name="Jeske O."/>
            <person name="Meyerdierks A."/>
            <person name="Storesund J.E."/>
            <person name="Kallscheuer N."/>
            <person name="Luecker S."/>
            <person name="Lage O.M."/>
            <person name="Pohl T."/>
            <person name="Merkel B.J."/>
            <person name="Hornburger P."/>
            <person name="Mueller R.-W."/>
            <person name="Bruemmer F."/>
            <person name="Labrenz M."/>
            <person name="Spormann A.M."/>
            <person name="Op Den Camp H."/>
            <person name="Overmann J."/>
            <person name="Amann R."/>
            <person name="Jetten M.S.M."/>
            <person name="Mascher T."/>
            <person name="Medema M.H."/>
            <person name="Devos D.P."/>
            <person name="Kaster A.-K."/>
            <person name="Ovreas L."/>
            <person name="Rohde M."/>
            <person name="Galperin M.Y."/>
            <person name="Jogler C."/>
        </authorList>
    </citation>
    <scope>NUCLEOTIDE SEQUENCE [LARGE SCALE GENOMIC DNA]</scope>
    <source>
        <strain evidence="3 4">Pla123a</strain>
    </source>
</reference>
<evidence type="ECO:0000313" key="3">
    <source>
        <dbReference type="EMBL" id="TWT73597.1"/>
    </source>
</evidence>
<proteinExistence type="predicted"/>
<keyword evidence="4" id="KW-1185">Reference proteome</keyword>
<keyword evidence="1" id="KW-0472">Membrane</keyword>
<gene>
    <name evidence="3" type="primary">pgpA</name>
    <name evidence="3" type="ORF">Pla123a_39330</name>
</gene>
<keyword evidence="3" id="KW-0378">Hydrolase</keyword>
<dbReference type="Proteomes" id="UP000318478">
    <property type="component" value="Unassembled WGS sequence"/>
</dbReference>
<feature type="transmembrane region" description="Helical" evidence="1">
    <location>
        <begin position="84"/>
        <end position="107"/>
    </location>
</feature>
<dbReference type="InterPro" id="IPR026037">
    <property type="entry name" value="PgpA"/>
</dbReference>
<keyword evidence="1" id="KW-0812">Transmembrane</keyword>
<dbReference type="PANTHER" id="PTHR36305">
    <property type="entry name" value="PHOSPHATIDYLGLYCEROPHOSPHATASE A"/>
    <property type="match status" value="1"/>
</dbReference>
<dbReference type="OrthoDB" id="9804091at2"/>
<feature type="domain" description="YutG/PgpA" evidence="2">
    <location>
        <begin position="16"/>
        <end position="156"/>
    </location>
</feature>
<comment type="caution">
    <text evidence="3">The sequence shown here is derived from an EMBL/GenBank/DDBJ whole genome shotgun (WGS) entry which is preliminary data.</text>
</comment>
<dbReference type="PIRSF" id="PIRSF006162">
    <property type="entry name" value="PgpA"/>
    <property type="match status" value="1"/>
</dbReference>
<sequence>MSEQHPKQRFSLSVLLATGLGVGLIAPAPGTFGALWGIPWAWAVLACPEPWGAWASVWIGIAVGVPLCAAAARHMPQPKDPGEVVWDEIATVPLVFLPVGELGPWWWLAVGFGLHRLFDISKPWPCNRLEKLPGGLGIMADDVAAGLYGAAAMALVRWLAGY</sequence>
<dbReference type="GO" id="GO:0008962">
    <property type="term" value="F:phosphatidylglycerophosphatase activity"/>
    <property type="evidence" value="ECO:0007669"/>
    <property type="project" value="UniProtKB-EC"/>
</dbReference>
<dbReference type="Pfam" id="PF04608">
    <property type="entry name" value="PgpA"/>
    <property type="match status" value="1"/>
</dbReference>